<feature type="domain" description="BT-3987-like N-terminal" evidence="1">
    <location>
        <begin position="35"/>
        <end position="152"/>
    </location>
</feature>
<dbReference type="AlphaFoldDB" id="A0AB33IPB0"/>
<dbReference type="Pfam" id="PF13385">
    <property type="entry name" value="Laminin_G_3"/>
    <property type="match status" value="1"/>
</dbReference>
<sequence>MKHIFQTLGIASLACFTWSCANVDYDKVNEENGLPNAVYIDGAAESPVTKITVDEAGGHGTLTARAANLLNGNVDVKFAVDEQALAAYNEAYGTTYQMLPAQYYSLSKESLTIGANEISNGSVDVTIKPLDDKLSASVKYAIPVKLLSANGSDILKSSDTKIFALDRVLNTTVMRQDGFYLKVNFEPAYQDLQEWTLSYGMKIDNNFANQAVLSPDFYSRLTEDGGLQMKVGETDDPKAFAKTKIQPKKWYHVAWVYNRQHVKCYINGVLDNEFDVPKVETFTKINMSWGAFKGNVREIRLYNKAQTAFQVMDNLYIENPENPNLLFYAPLTKEHGVKDISKKAHKLHAYAKDSGDKTEYDHSKITWQDQKFPE</sequence>
<dbReference type="Pfam" id="PF08522">
    <property type="entry name" value="BT_3987-like_N"/>
    <property type="match status" value="1"/>
</dbReference>
<dbReference type="Gene3D" id="2.60.120.200">
    <property type="match status" value="1"/>
</dbReference>
<organism evidence="2">
    <name type="scientific">Prevotella sp. GTC17253</name>
    <dbReference type="NCBI Taxonomy" id="3236793"/>
    <lineage>
        <taxon>Bacteria</taxon>
        <taxon>Pseudomonadati</taxon>
        <taxon>Bacteroidota</taxon>
        <taxon>Bacteroidia</taxon>
        <taxon>Bacteroidales</taxon>
        <taxon>Prevotellaceae</taxon>
        <taxon>Prevotella</taxon>
    </lineage>
</organism>
<dbReference type="Gene3D" id="2.60.40.1740">
    <property type="entry name" value="hypothetical protein (bacova_03559)"/>
    <property type="match status" value="1"/>
</dbReference>
<dbReference type="PROSITE" id="PS51257">
    <property type="entry name" value="PROKAR_LIPOPROTEIN"/>
    <property type="match status" value="1"/>
</dbReference>
<dbReference type="GO" id="GO:0005975">
    <property type="term" value="P:carbohydrate metabolic process"/>
    <property type="evidence" value="ECO:0007669"/>
    <property type="project" value="UniProtKB-ARBA"/>
</dbReference>
<dbReference type="EMBL" id="AP035785">
    <property type="protein sequence ID" value="BFO71383.1"/>
    <property type="molecule type" value="Genomic_DNA"/>
</dbReference>
<dbReference type="InterPro" id="IPR013728">
    <property type="entry name" value="BT_3987-like_N"/>
</dbReference>
<evidence type="ECO:0000259" key="1">
    <source>
        <dbReference type="Pfam" id="PF08522"/>
    </source>
</evidence>
<proteinExistence type="predicted"/>
<dbReference type="SUPFAM" id="SSF49899">
    <property type="entry name" value="Concanavalin A-like lectins/glucanases"/>
    <property type="match status" value="1"/>
</dbReference>
<evidence type="ECO:0000313" key="2">
    <source>
        <dbReference type="EMBL" id="BFO71383.1"/>
    </source>
</evidence>
<name>A0AB33IPB0_9BACT</name>
<protein>
    <submittedName>
        <fullName evidence="2">DUF1735 and LamG domain-containing protein</fullName>
    </submittedName>
</protein>
<gene>
    <name evidence="2" type="ORF">GTC17253_13490</name>
</gene>
<dbReference type="InterPro" id="IPR013320">
    <property type="entry name" value="ConA-like_dom_sf"/>
</dbReference>
<dbReference type="GO" id="GO:0004553">
    <property type="term" value="F:hydrolase activity, hydrolyzing O-glycosyl compounds"/>
    <property type="evidence" value="ECO:0007669"/>
    <property type="project" value="UniProtKB-ARBA"/>
</dbReference>
<reference evidence="2" key="1">
    <citation type="submission" date="2024-07" db="EMBL/GenBank/DDBJ databases">
        <title>Complete genome sequence of Prevotella sp. YM-2024 GTC17253.</title>
        <authorList>
            <person name="Hayashi M."/>
            <person name="Muto Y."/>
            <person name="Tanaka K."/>
            <person name="Niwa H."/>
        </authorList>
    </citation>
    <scope>NUCLEOTIDE SEQUENCE</scope>
    <source>
        <strain evidence="2">GTC17253</strain>
    </source>
</reference>
<accession>A0AB33IPB0</accession>